<evidence type="ECO:0008006" key="3">
    <source>
        <dbReference type="Google" id="ProtNLM"/>
    </source>
</evidence>
<dbReference type="RefSeq" id="WP_118399998.1">
    <property type="nucleotide sequence ID" value="NZ_CABJGD010000004.1"/>
</dbReference>
<gene>
    <name evidence="1" type="ORF">DW921_03225</name>
</gene>
<evidence type="ECO:0000313" key="2">
    <source>
        <dbReference type="Proteomes" id="UP000283855"/>
    </source>
</evidence>
<dbReference type="SUPFAM" id="SSF160719">
    <property type="entry name" value="gpW/gp25-like"/>
    <property type="match status" value="1"/>
</dbReference>
<proteinExistence type="predicted"/>
<organism evidence="1 2">
    <name type="scientific">Phocaeicola coprophilus</name>
    <dbReference type="NCBI Taxonomy" id="387090"/>
    <lineage>
        <taxon>Bacteria</taxon>
        <taxon>Pseudomonadati</taxon>
        <taxon>Bacteroidota</taxon>
        <taxon>Bacteroidia</taxon>
        <taxon>Bacteroidales</taxon>
        <taxon>Bacteroidaceae</taxon>
        <taxon>Phocaeicola</taxon>
    </lineage>
</organism>
<evidence type="ECO:0000313" key="1">
    <source>
        <dbReference type="EMBL" id="RHA78027.1"/>
    </source>
</evidence>
<accession>A0A413T3N1</accession>
<dbReference type="AlphaFoldDB" id="A0A413T3N1"/>
<protein>
    <recommendedName>
        <fullName evidence="3">IraD/Gp25-like domain-containing protein</fullName>
    </recommendedName>
</protein>
<reference evidence="1 2" key="1">
    <citation type="submission" date="2018-08" db="EMBL/GenBank/DDBJ databases">
        <title>A genome reference for cultivated species of the human gut microbiota.</title>
        <authorList>
            <person name="Zou Y."/>
            <person name="Xue W."/>
            <person name="Luo G."/>
        </authorList>
    </citation>
    <scope>NUCLEOTIDE SEQUENCE [LARGE SCALE GENOMIC DNA]</scope>
    <source>
        <strain evidence="1 2">AM42-38</strain>
    </source>
</reference>
<dbReference type="Proteomes" id="UP000283855">
    <property type="component" value="Unassembled WGS sequence"/>
</dbReference>
<sequence>MNVLLPLQVTNGRLAYSPNPSMTIDAFIELLLSTPCGGCSADPEFGFIFNNLKFEIFNEKEGVIYDSSPQDDSTSRLYDKKVSGNSKNLNTFAVDLKKAIEQYENRLTEVSVSMTYLKSQKLIQIVVEGRLVETNAPYKYTTSINLWN</sequence>
<name>A0A413T3N1_9BACT</name>
<comment type="caution">
    <text evidence="1">The sequence shown here is derived from an EMBL/GenBank/DDBJ whole genome shotgun (WGS) entry which is preliminary data.</text>
</comment>
<dbReference type="EMBL" id="QSFT01000004">
    <property type="protein sequence ID" value="RHA78027.1"/>
    <property type="molecule type" value="Genomic_DNA"/>
</dbReference>